<sequence length="273" mass="29402">MTNRPTHLAVRHGLSTAGPGPYTAVLRHHRAGLTPRARPHRTHWCSDCSCCAVGSRASSLRIGQSDRAGKAPFHHDDCSQSCVGWSGQAVEQLATVLCHPLSRSLVGQSRDLAMVLTVMLGLFVPSPLCGLPGPGQQLLVVPESSGPMSWIRFGVSVNSTLAGLVVGGRAYHATARPWFSKPSACSVTGSFGITIACVTVPRKFFDGTNVTPLPYLSSESAYCSVFVLTQRWWSVVALLKAQSLRSIPERVGVVCSHLVSVPWHLRGRDNQVW</sequence>
<proteinExistence type="predicted"/>
<name>A0A7C8M2C6_9PLEO</name>
<accession>A0A7C8M2C6</accession>
<gene>
    <name evidence="1" type="ORF">BDV95DRAFT_580993</name>
</gene>
<comment type="caution">
    <text evidence="1">The sequence shown here is derived from an EMBL/GenBank/DDBJ whole genome shotgun (WGS) entry which is preliminary data.</text>
</comment>
<keyword evidence="2" id="KW-1185">Reference proteome</keyword>
<reference evidence="1 2" key="1">
    <citation type="submission" date="2020-01" db="EMBL/GenBank/DDBJ databases">
        <authorList>
            <consortium name="DOE Joint Genome Institute"/>
            <person name="Haridas S."/>
            <person name="Albert R."/>
            <person name="Binder M."/>
            <person name="Bloem J."/>
            <person name="Labutti K."/>
            <person name="Salamov A."/>
            <person name="Andreopoulos B."/>
            <person name="Baker S.E."/>
            <person name="Barry K."/>
            <person name="Bills G."/>
            <person name="Bluhm B.H."/>
            <person name="Cannon C."/>
            <person name="Castanera R."/>
            <person name="Culley D.E."/>
            <person name="Daum C."/>
            <person name="Ezra D."/>
            <person name="Gonzalez J.B."/>
            <person name="Henrissat B."/>
            <person name="Kuo A."/>
            <person name="Liang C."/>
            <person name="Lipzen A."/>
            <person name="Lutzoni F."/>
            <person name="Magnuson J."/>
            <person name="Mondo S."/>
            <person name="Nolan M."/>
            <person name="Ohm R."/>
            <person name="Pangilinan J."/>
            <person name="Park H.-J.H."/>
            <person name="Ramirez L."/>
            <person name="Alfaro M."/>
            <person name="Sun H."/>
            <person name="Tritt A."/>
            <person name="Yoshinaga Y."/>
            <person name="Zwiers L.-H.L."/>
            <person name="Turgeon B.G."/>
            <person name="Goodwin S.B."/>
            <person name="Spatafora J.W."/>
            <person name="Crous P.W."/>
            <person name="Grigoriev I.V."/>
        </authorList>
    </citation>
    <scope>NUCLEOTIDE SEQUENCE [LARGE SCALE GENOMIC DNA]</scope>
    <source>
        <strain evidence="1 2">CBS 611.86</strain>
    </source>
</reference>
<evidence type="ECO:0000313" key="2">
    <source>
        <dbReference type="Proteomes" id="UP000481861"/>
    </source>
</evidence>
<protein>
    <submittedName>
        <fullName evidence="1">Uncharacterized protein</fullName>
    </submittedName>
</protein>
<organism evidence="1 2">
    <name type="scientific">Massariosphaeria phaeospora</name>
    <dbReference type="NCBI Taxonomy" id="100035"/>
    <lineage>
        <taxon>Eukaryota</taxon>
        <taxon>Fungi</taxon>
        <taxon>Dikarya</taxon>
        <taxon>Ascomycota</taxon>
        <taxon>Pezizomycotina</taxon>
        <taxon>Dothideomycetes</taxon>
        <taxon>Pleosporomycetidae</taxon>
        <taxon>Pleosporales</taxon>
        <taxon>Pleosporales incertae sedis</taxon>
        <taxon>Massariosphaeria</taxon>
    </lineage>
</organism>
<dbReference type="Proteomes" id="UP000481861">
    <property type="component" value="Unassembled WGS sequence"/>
</dbReference>
<dbReference type="EMBL" id="JAADJZ010000021">
    <property type="protein sequence ID" value="KAF2867960.1"/>
    <property type="molecule type" value="Genomic_DNA"/>
</dbReference>
<evidence type="ECO:0000313" key="1">
    <source>
        <dbReference type="EMBL" id="KAF2867960.1"/>
    </source>
</evidence>
<dbReference type="AlphaFoldDB" id="A0A7C8M2C6"/>